<reference evidence="4 5" key="1">
    <citation type="journal article" date="2007" name="Science">
        <title>Sea anemone genome reveals ancestral eumetazoan gene repertoire and genomic organization.</title>
        <authorList>
            <person name="Putnam N.H."/>
            <person name="Srivastava M."/>
            <person name="Hellsten U."/>
            <person name="Dirks B."/>
            <person name="Chapman J."/>
            <person name="Salamov A."/>
            <person name="Terry A."/>
            <person name="Shapiro H."/>
            <person name="Lindquist E."/>
            <person name="Kapitonov V.V."/>
            <person name="Jurka J."/>
            <person name="Genikhovich G."/>
            <person name="Grigoriev I.V."/>
            <person name="Lucas S.M."/>
            <person name="Steele R.E."/>
            <person name="Finnerty J.R."/>
            <person name="Technau U."/>
            <person name="Martindale M.Q."/>
            <person name="Rokhsar D.S."/>
        </authorList>
    </citation>
    <scope>NUCLEOTIDE SEQUENCE [LARGE SCALE GENOMIC DNA]</scope>
    <source>
        <strain evidence="5">CH2 X CH6</strain>
    </source>
</reference>
<dbReference type="EMBL" id="DS469524">
    <property type="protein sequence ID" value="EDO46831.1"/>
    <property type="molecule type" value="Genomic_DNA"/>
</dbReference>
<dbReference type="SUPFAM" id="SSF55874">
    <property type="entry name" value="ATPase domain of HSP90 chaperone/DNA topoisomerase II/histidine kinase"/>
    <property type="match status" value="1"/>
</dbReference>
<dbReference type="eggNOG" id="KOG1977">
    <property type="taxonomic scope" value="Eukaryota"/>
</dbReference>
<dbReference type="PhylomeDB" id="A7RP06"/>
<dbReference type="PANTHER" id="PTHR10073:SF47">
    <property type="entry name" value="DNA MISMATCH REPAIR PROTEIN MLH3"/>
    <property type="match status" value="1"/>
</dbReference>
<dbReference type="Gene3D" id="3.30.565.10">
    <property type="entry name" value="Histidine kinase-like ATPase, C-terminal domain"/>
    <property type="match status" value="1"/>
</dbReference>
<accession>A7RP06</accession>
<dbReference type="HOGENOM" id="CLU_004131_6_1_1"/>
<evidence type="ECO:0000313" key="5">
    <source>
        <dbReference type="Proteomes" id="UP000001593"/>
    </source>
</evidence>
<dbReference type="InterPro" id="IPR002099">
    <property type="entry name" value="MutL/Mlh/PMS"/>
</dbReference>
<dbReference type="GO" id="GO:0140664">
    <property type="term" value="F:ATP-dependent DNA damage sensor activity"/>
    <property type="evidence" value="ECO:0007669"/>
    <property type="project" value="InterPro"/>
</dbReference>
<dbReference type="OMA" id="NARYCKR"/>
<protein>
    <recommendedName>
        <fullName evidence="3">DNA mismatch repair protein S5 domain-containing protein</fullName>
    </recommendedName>
</protein>
<dbReference type="PANTHER" id="PTHR10073">
    <property type="entry name" value="DNA MISMATCH REPAIR PROTEIN MLH, PMS, MUTL"/>
    <property type="match status" value="1"/>
</dbReference>
<dbReference type="Gene3D" id="3.30.230.10">
    <property type="match status" value="1"/>
</dbReference>
<evidence type="ECO:0000256" key="1">
    <source>
        <dbReference type="ARBA" id="ARBA00006082"/>
    </source>
</evidence>
<dbReference type="GO" id="GO:0032300">
    <property type="term" value="C:mismatch repair complex"/>
    <property type="evidence" value="ECO:0007669"/>
    <property type="project" value="InterPro"/>
</dbReference>
<dbReference type="GO" id="GO:0016887">
    <property type="term" value="F:ATP hydrolysis activity"/>
    <property type="evidence" value="ECO:0007669"/>
    <property type="project" value="InterPro"/>
</dbReference>
<gene>
    <name evidence="4" type="ORF">NEMVEDRAFT_v1g88316</name>
</gene>
<keyword evidence="5" id="KW-1185">Reference proteome</keyword>
<dbReference type="SMART" id="SM01340">
    <property type="entry name" value="DNA_mis_repair"/>
    <property type="match status" value="1"/>
</dbReference>
<evidence type="ECO:0000259" key="3">
    <source>
        <dbReference type="SMART" id="SM01340"/>
    </source>
</evidence>
<comment type="similarity">
    <text evidence="1">Belongs to the DNA mismatch repair MutL/HexB family.</text>
</comment>
<feature type="non-terminal residue" evidence="4">
    <location>
        <position position="337"/>
    </location>
</feature>
<dbReference type="PROSITE" id="PS00058">
    <property type="entry name" value="DNA_MISMATCH_REPAIR_1"/>
    <property type="match status" value="1"/>
</dbReference>
<dbReference type="STRING" id="45351.A7RP06"/>
<proteinExistence type="inferred from homology"/>
<name>A7RP06_NEMVE</name>
<dbReference type="SUPFAM" id="SSF54211">
    <property type="entry name" value="Ribosomal protein S5 domain 2-like"/>
    <property type="match status" value="1"/>
</dbReference>
<dbReference type="GO" id="GO:0006298">
    <property type="term" value="P:mismatch repair"/>
    <property type="evidence" value="ECO:0007669"/>
    <property type="project" value="InterPro"/>
</dbReference>
<dbReference type="GO" id="GO:0030983">
    <property type="term" value="F:mismatched DNA binding"/>
    <property type="evidence" value="ECO:0007669"/>
    <property type="project" value="InterPro"/>
</dbReference>
<dbReference type="InterPro" id="IPR036890">
    <property type="entry name" value="HATPase_C_sf"/>
</dbReference>
<organism evidence="4 5">
    <name type="scientific">Nematostella vectensis</name>
    <name type="common">Starlet sea anemone</name>
    <dbReference type="NCBI Taxonomy" id="45351"/>
    <lineage>
        <taxon>Eukaryota</taxon>
        <taxon>Metazoa</taxon>
        <taxon>Cnidaria</taxon>
        <taxon>Anthozoa</taxon>
        <taxon>Hexacorallia</taxon>
        <taxon>Actiniaria</taxon>
        <taxon>Edwardsiidae</taxon>
        <taxon>Nematostella</taxon>
    </lineage>
</organism>
<sequence length="337" mass="37882">MIRHLDTGIRSHLRSGVAISTLTQAIDELVTNALDAGASCINVHVDIPSFRVQVSDNGSGITKDNLEILGQRYCTSKCHSLSDLRKLSSYGFRGEALASIRDICGVLEIVTKHSSSYKTYCKLFRSGKPLTVTQSCFPRSNTGTTVTIHDIFSNLPVRRKLLSSVLDFERVRQRLLSIALIHPEVSFILFNDATFQKCLQTRKCLSVTSTFSQLFGNLKARSLKDVFSEHKHFKVSGHIGIEPHHNKNLQFVYINSRLLLKTKIHKLLNSMLSKSSFIKQLPSNMSENDVPMRSPPQRSSEKNAIFIINITCPLMVYDVILEPSKTLVEFQDWDGVL</sequence>
<dbReference type="Proteomes" id="UP000001593">
    <property type="component" value="Unassembled WGS sequence"/>
</dbReference>
<dbReference type="InterPro" id="IPR020568">
    <property type="entry name" value="Ribosomal_Su5_D2-typ_SF"/>
</dbReference>
<dbReference type="AlphaFoldDB" id="A7RP06"/>
<dbReference type="InterPro" id="IPR014762">
    <property type="entry name" value="DNA_mismatch_repair_CS"/>
</dbReference>
<dbReference type="InterPro" id="IPR014721">
    <property type="entry name" value="Ribsml_uS5_D2-typ_fold_subgr"/>
</dbReference>
<evidence type="ECO:0000256" key="2">
    <source>
        <dbReference type="ARBA" id="ARBA00022763"/>
    </source>
</evidence>
<feature type="domain" description="DNA mismatch repair protein S5" evidence="3">
    <location>
        <begin position="211"/>
        <end position="337"/>
    </location>
</feature>
<evidence type="ECO:0000313" key="4">
    <source>
        <dbReference type="EMBL" id="EDO46831.1"/>
    </source>
</evidence>
<dbReference type="NCBIfam" id="TIGR00585">
    <property type="entry name" value="mutl"/>
    <property type="match status" value="1"/>
</dbReference>
<keyword evidence="2" id="KW-0227">DNA damage</keyword>
<dbReference type="GO" id="GO:0005524">
    <property type="term" value="F:ATP binding"/>
    <property type="evidence" value="ECO:0007669"/>
    <property type="project" value="InterPro"/>
</dbReference>
<dbReference type="Pfam" id="PF13589">
    <property type="entry name" value="HATPase_c_3"/>
    <property type="match status" value="1"/>
</dbReference>
<dbReference type="InterPro" id="IPR013507">
    <property type="entry name" value="DNA_mismatch_S5_2-like"/>
</dbReference>
<dbReference type="InParanoid" id="A7RP06"/>
<dbReference type="InterPro" id="IPR038973">
    <property type="entry name" value="MutL/Mlh/Pms-like"/>
</dbReference>